<accession>A0ABV8S4B8</accession>
<organism evidence="3 4">
    <name type="scientific">Cohnella boryungensis</name>
    <dbReference type="NCBI Taxonomy" id="768479"/>
    <lineage>
        <taxon>Bacteria</taxon>
        <taxon>Bacillati</taxon>
        <taxon>Bacillota</taxon>
        <taxon>Bacilli</taxon>
        <taxon>Bacillales</taxon>
        <taxon>Paenibacillaceae</taxon>
        <taxon>Cohnella</taxon>
    </lineage>
</organism>
<dbReference type="InterPro" id="IPR028098">
    <property type="entry name" value="Glyco_trans_4-like_N"/>
</dbReference>
<evidence type="ECO:0000259" key="1">
    <source>
        <dbReference type="Pfam" id="PF00534"/>
    </source>
</evidence>
<dbReference type="Pfam" id="PF13439">
    <property type="entry name" value="Glyco_transf_4"/>
    <property type="match status" value="1"/>
</dbReference>
<dbReference type="SUPFAM" id="SSF53756">
    <property type="entry name" value="UDP-Glycosyltransferase/glycogen phosphorylase"/>
    <property type="match status" value="1"/>
</dbReference>
<keyword evidence="4" id="KW-1185">Reference proteome</keyword>
<reference evidence="4" key="1">
    <citation type="journal article" date="2019" name="Int. J. Syst. Evol. Microbiol.">
        <title>The Global Catalogue of Microorganisms (GCM) 10K type strain sequencing project: providing services to taxonomists for standard genome sequencing and annotation.</title>
        <authorList>
            <consortium name="The Broad Institute Genomics Platform"/>
            <consortium name="The Broad Institute Genome Sequencing Center for Infectious Disease"/>
            <person name="Wu L."/>
            <person name="Ma J."/>
        </authorList>
    </citation>
    <scope>NUCLEOTIDE SEQUENCE [LARGE SCALE GENOMIC DNA]</scope>
    <source>
        <strain evidence="4">CGMCC 4.1641</strain>
    </source>
</reference>
<dbReference type="CDD" id="cd03801">
    <property type="entry name" value="GT4_PimA-like"/>
    <property type="match status" value="1"/>
</dbReference>
<evidence type="ECO:0000313" key="3">
    <source>
        <dbReference type="EMBL" id="MFC4302404.1"/>
    </source>
</evidence>
<evidence type="ECO:0000313" key="4">
    <source>
        <dbReference type="Proteomes" id="UP001595755"/>
    </source>
</evidence>
<dbReference type="PANTHER" id="PTHR12526">
    <property type="entry name" value="GLYCOSYLTRANSFERASE"/>
    <property type="match status" value="1"/>
</dbReference>
<gene>
    <name evidence="3" type="ORF">ACFO1S_02970</name>
</gene>
<name>A0ABV8S4B8_9BACL</name>
<dbReference type="EC" id="2.4.-.-" evidence="3"/>
<dbReference type="Gene3D" id="3.40.50.2000">
    <property type="entry name" value="Glycogen Phosphorylase B"/>
    <property type="match status" value="2"/>
</dbReference>
<evidence type="ECO:0000259" key="2">
    <source>
        <dbReference type="Pfam" id="PF13439"/>
    </source>
</evidence>
<dbReference type="InterPro" id="IPR001296">
    <property type="entry name" value="Glyco_trans_1"/>
</dbReference>
<keyword evidence="3" id="KW-0328">Glycosyltransferase</keyword>
<dbReference type="Pfam" id="PF00534">
    <property type="entry name" value="Glycos_transf_1"/>
    <property type="match status" value="1"/>
</dbReference>
<dbReference type="GO" id="GO:0016757">
    <property type="term" value="F:glycosyltransferase activity"/>
    <property type="evidence" value="ECO:0007669"/>
    <property type="project" value="UniProtKB-KW"/>
</dbReference>
<dbReference type="EMBL" id="JBHSED010000003">
    <property type="protein sequence ID" value="MFC4302404.1"/>
    <property type="molecule type" value="Genomic_DNA"/>
</dbReference>
<dbReference type="Proteomes" id="UP001595755">
    <property type="component" value="Unassembled WGS sequence"/>
</dbReference>
<sequence length="376" mass="43271">MRITFLIQSLQFAGSEKVAFELIKHYRKKQIDCSLVTLFRSSDEHGRMRMLEELRALGVRIVELNKRSGFGDAWRTLRLLNREIARFRPDIVHAHGCTPNVYAGLRNLCYRRTYTITTLHSGGDDWPSRKDQLLERLSLYGVDRVVSVAEHVASTYKSKFARAKDKLVVIENGIDTSGYAKLGEDEKKALRKALNLKPELPVLIHVARFDPIKNQHFLVEVADRLKRRRFRFRMLLVGNWQDSLYTELIRSRLREARLEEEVTLLGSRDDVGRLLQIADVFLFPSLYEASPLALLEAMHAKLTTICSDIPAARKLAPYSQNHHVLEFSSDRWADRIQEVLEKAAAENAGGGVMERLQERVSFDRVANDYLALCRKH</sequence>
<proteinExistence type="predicted"/>
<protein>
    <submittedName>
        <fullName evidence="3">Glycosyltransferase family 4 protein</fullName>
        <ecNumber evidence="3">2.4.-.-</ecNumber>
    </submittedName>
</protein>
<feature type="domain" description="Glycosyltransferase subfamily 4-like N-terminal" evidence="2">
    <location>
        <begin position="14"/>
        <end position="177"/>
    </location>
</feature>
<feature type="domain" description="Glycosyl transferase family 1" evidence="1">
    <location>
        <begin position="187"/>
        <end position="343"/>
    </location>
</feature>
<keyword evidence="3" id="KW-0808">Transferase</keyword>
<dbReference type="RefSeq" id="WP_204600730.1">
    <property type="nucleotide sequence ID" value="NZ_JBHSED010000003.1"/>
</dbReference>
<comment type="caution">
    <text evidence="3">The sequence shown here is derived from an EMBL/GenBank/DDBJ whole genome shotgun (WGS) entry which is preliminary data.</text>
</comment>